<evidence type="ECO:0000256" key="2">
    <source>
        <dbReference type="ARBA" id="ARBA00003968"/>
    </source>
</evidence>
<evidence type="ECO:0000313" key="13">
    <source>
        <dbReference type="EMBL" id="KAF7492297.1"/>
    </source>
</evidence>
<keyword evidence="16" id="KW-1185">Reference proteome</keyword>
<keyword evidence="10 13" id="KW-0808">Transferase</keyword>
<dbReference type="OrthoDB" id="363185at2759"/>
<dbReference type="EMBL" id="JXLN01005494">
    <property type="protein sequence ID" value="KPM03618.1"/>
    <property type="molecule type" value="Genomic_DNA"/>
</dbReference>
<dbReference type="GO" id="GO:0005737">
    <property type="term" value="C:cytoplasm"/>
    <property type="evidence" value="ECO:0007669"/>
    <property type="project" value="UniProtKB-SubCell"/>
</dbReference>
<dbReference type="Proteomes" id="UP000616769">
    <property type="component" value="Unassembled WGS sequence"/>
</dbReference>
<organism evidence="14 17">
    <name type="scientific">Sarcoptes scabiei</name>
    <name type="common">Itch mite</name>
    <name type="synonym">Acarus scabiei</name>
    <dbReference type="NCBI Taxonomy" id="52283"/>
    <lineage>
        <taxon>Eukaryota</taxon>
        <taxon>Metazoa</taxon>
        <taxon>Ecdysozoa</taxon>
        <taxon>Arthropoda</taxon>
        <taxon>Chelicerata</taxon>
        <taxon>Arachnida</taxon>
        <taxon>Acari</taxon>
        <taxon>Acariformes</taxon>
        <taxon>Sarcoptiformes</taxon>
        <taxon>Astigmata</taxon>
        <taxon>Psoroptidia</taxon>
        <taxon>Sarcoptoidea</taxon>
        <taxon>Sarcoptidae</taxon>
        <taxon>Sarcoptinae</taxon>
        <taxon>Sarcoptes</taxon>
    </lineage>
</organism>
<dbReference type="VEuPathDB" id="VectorBase:SSCA006544"/>
<reference evidence="15" key="4">
    <citation type="submission" date="2022-06" db="UniProtKB">
        <authorList>
            <consortium name="EnsemblMetazoa"/>
        </authorList>
    </citation>
    <scope>IDENTIFICATION</scope>
</reference>
<dbReference type="EMBL" id="WVUK01000056">
    <property type="protein sequence ID" value="KAF7492297.1"/>
    <property type="molecule type" value="Genomic_DNA"/>
</dbReference>
<keyword evidence="8" id="KW-0963">Cytoplasm</keyword>
<dbReference type="GO" id="GO:0003999">
    <property type="term" value="F:adenine phosphoribosyltransferase activity"/>
    <property type="evidence" value="ECO:0007669"/>
    <property type="project" value="UniProtKB-EC"/>
</dbReference>
<evidence type="ECO:0000256" key="6">
    <source>
        <dbReference type="ARBA" id="ARBA00011893"/>
    </source>
</evidence>
<comment type="catalytic activity">
    <reaction evidence="1">
        <text>AMP + diphosphate = 5-phospho-alpha-D-ribose 1-diphosphate + adenine</text>
        <dbReference type="Rhea" id="RHEA:16609"/>
        <dbReference type="ChEBI" id="CHEBI:16708"/>
        <dbReference type="ChEBI" id="CHEBI:33019"/>
        <dbReference type="ChEBI" id="CHEBI:58017"/>
        <dbReference type="ChEBI" id="CHEBI:456215"/>
        <dbReference type="EC" id="2.4.2.7"/>
    </reaction>
</comment>
<reference evidence="14 17" key="1">
    <citation type="journal article" date="2015" name="Parasit. Vectors">
        <title>Draft genome of the scabies mite.</title>
        <authorList>
            <person name="Rider S.D.Jr."/>
            <person name="Morgan M.S."/>
            <person name="Arlian L.G."/>
        </authorList>
    </citation>
    <scope>NUCLEOTIDE SEQUENCE [LARGE SCALE GENOMIC DNA]</scope>
    <source>
        <strain evidence="14">Arlian Lab</strain>
    </source>
</reference>
<comment type="similarity">
    <text evidence="5">Belongs to the purine/pyrimidine phosphoribosyltransferase family.</text>
</comment>
<protein>
    <recommendedName>
        <fullName evidence="7">Adenine phosphoribosyltransferase</fullName>
        <ecNumber evidence="6">2.4.2.7</ecNumber>
    </recommendedName>
</protein>
<dbReference type="GO" id="GO:0044209">
    <property type="term" value="P:AMP salvage"/>
    <property type="evidence" value="ECO:0007669"/>
    <property type="project" value="UniProtKB-UniPathway"/>
</dbReference>
<dbReference type="Pfam" id="PF00156">
    <property type="entry name" value="Pribosyltran"/>
    <property type="match status" value="1"/>
</dbReference>
<dbReference type="GO" id="GO:0016208">
    <property type="term" value="F:AMP binding"/>
    <property type="evidence" value="ECO:0007669"/>
    <property type="project" value="TreeGrafter"/>
</dbReference>
<evidence type="ECO:0000256" key="3">
    <source>
        <dbReference type="ARBA" id="ARBA00004496"/>
    </source>
</evidence>
<evidence type="ECO:0000256" key="7">
    <source>
        <dbReference type="ARBA" id="ARBA00017366"/>
    </source>
</evidence>
<dbReference type="SUPFAM" id="SSF53271">
    <property type="entry name" value="PRTase-like"/>
    <property type="match status" value="1"/>
</dbReference>
<evidence type="ECO:0000259" key="12">
    <source>
        <dbReference type="Pfam" id="PF00156"/>
    </source>
</evidence>
<comment type="function">
    <text evidence="2">Catalyzes a salvage reaction resulting in the formation of AMP, that is energically less costly than de novo synthesis.</text>
</comment>
<evidence type="ECO:0000256" key="5">
    <source>
        <dbReference type="ARBA" id="ARBA00008391"/>
    </source>
</evidence>
<dbReference type="InterPro" id="IPR029057">
    <property type="entry name" value="PRTase-like"/>
</dbReference>
<dbReference type="EnsemblMetazoa" id="SSS_2488s_mrna">
    <property type="protein sequence ID" value="KAF7492297.1"/>
    <property type="gene ID" value="SSS_2488"/>
</dbReference>
<evidence type="ECO:0000313" key="14">
    <source>
        <dbReference type="EMBL" id="KPM03618.1"/>
    </source>
</evidence>
<dbReference type="PANTHER" id="PTHR32315:SF3">
    <property type="entry name" value="ADENINE PHOSPHORIBOSYLTRANSFERASE"/>
    <property type="match status" value="1"/>
</dbReference>
<dbReference type="GO" id="GO:0006166">
    <property type="term" value="P:purine ribonucleoside salvage"/>
    <property type="evidence" value="ECO:0007669"/>
    <property type="project" value="UniProtKB-KW"/>
</dbReference>
<dbReference type="EC" id="2.4.2.7" evidence="6"/>
<dbReference type="NCBIfam" id="NF002634">
    <property type="entry name" value="PRK02304.1-3"/>
    <property type="match status" value="1"/>
</dbReference>
<reference evidence="13" key="3">
    <citation type="submission" date="2020-01" db="EMBL/GenBank/DDBJ databases">
        <authorList>
            <person name="Korhonen P.K.K."/>
            <person name="Guangxu M.G."/>
            <person name="Wang T.W."/>
            <person name="Stroehlein A.J.S."/>
            <person name="Young N.D."/>
            <person name="Ang C.-S.A."/>
            <person name="Fernando D.W.F."/>
            <person name="Lu H.L."/>
            <person name="Taylor S.T."/>
            <person name="Ehtesham M.E.M."/>
            <person name="Najaraj S.H.N."/>
            <person name="Harsha G.H.G."/>
            <person name="Madugundu A.M."/>
            <person name="Renuse S.R."/>
            <person name="Holt D.H."/>
            <person name="Pandey A.P."/>
            <person name="Papenfuss A.P."/>
            <person name="Gasser R.B.G."/>
            <person name="Fischer K.F."/>
        </authorList>
    </citation>
    <scope>NUCLEOTIDE SEQUENCE</scope>
    <source>
        <strain evidence="13">SSS_KF_BRIS2020</strain>
    </source>
</reference>
<dbReference type="NCBIfam" id="NF002636">
    <property type="entry name" value="PRK02304.1-5"/>
    <property type="match status" value="1"/>
</dbReference>
<dbReference type="UniPathway" id="UPA00588">
    <property type="reaction ID" value="UER00646"/>
</dbReference>
<dbReference type="InterPro" id="IPR000836">
    <property type="entry name" value="PRTase_dom"/>
</dbReference>
<dbReference type="HAMAP" id="MF_00004">
    <property type="entry name" value="Aden_phosphoribosyltr"/>
    <property type="match status" value="1"/>
</dbReference>
<name>A0A131ZXN6_SARSC</name>
<comment type="pathway">
    <text evidence="4">Purine metabolism; AMP biosynthesis via salvage pathway; AMP from adenine: step 1/1.</text>
</comment>
<keyword evidence="11" id="KW-0660">Purine salvage</keyword>
<dbReference type="GO" id="GO:0002055">
    <property type="term" value="F:adenine binding"/>
    <property type="evidence" value="ECO:0007669"/>
    <property type="project" value="TreeGrafter"/>
</dbReference>
<dbReference type="CDD" id="cd06223">
    <property type="entry name" value="PRTases_typeI"/>
    <property type="match status" value="1"/>
</dbReference>
<evidence type="ECO:0000256" key="10">
    <source>
        <dbReference type="ARBA" id="ARBA00022679"/>
    </source>
</evidence>
<comment type="subcellular location">
    <subcellularLocation>
        <location evidence="3">Cytoplasm</location>
    </subcellularLocation>
</comment>
<evidence type="ECO:0000256" key="9">
    <source>
        <dbReference type="ARBA" id="ARBA00022676"/>
    </source>
</evidence>
<evidence type="ECO:0000313" key="17">
    <source>
        <dbReference type="Proteomes" id="UP000616769"/>
    </source>
</evidence>
<dbReference type="FunFam" id="3.40.50.2020:FF:000021">
    <property type="entry name" value="Adenine phosphoribosyltransferase"/>
    <property type="match status" value="1"/>
</dbReference>
<evidence type="ECO:0000256" key="4">
    <source>
        <dbReference type="ARBA" id="ARBA00004659"/>
    </source>
</evidence>
<gene>
    <name evidence="14" type="ORF">QR98_0020510</name>
    <name evidence="13" type="ORF">SSS_2488</name>
</gene>
<accession>A0A131ZXN6</accession>
<keyword evidence="9 14" id="KW-0328">Glycosyltransferase</keyword>
<feature type="domain" description="Phosphoribosyltransferase" evidence="12">
    <location>
        <begin position="36"/>
        <end position="160"/>
    </location>
</feature>
<reference evidence="16" key="2">
    <citation type="journal article" date="2020" name="PLoS Negl. Trop. Dis.">
        <title>High-quality nuclear genome for Sarcoptes scabiei-A critical resource for a neglected parasite.</title>
        <authorList>
            <person name="Korhonen P.K."/>
            <person name="Gasser R.B."/>
            <person name="Ma G."/>
            <person name="Wang T."/>
            <person name="Stroehlein A.J."/>
            <person name="Young N.D."/>
            <person name="Ang C.S."/>
            <person name="Fernando D.D."/>
            <person name="Lu H.C."/>
            <person name="Taylor S."/>
            <person name="Reynolds S.L."/>
            <person name="Mofiz E."/>
            <person name="Najaraj S.H."/>
            <person name="Gowda H."/>
            <person name="Madugundu A."/>
            <person name="Renuse S."/>
            <person name="Holt D."/>
            <person name="Pandey A."/>
            <person name="Papenfuss A.T."/>
            <person name="Fischer K."/>
        </authorList>
    </citation>
    <scope>NUCLEOTIDE SEQUENCE [LARGE SCALE GENOMIC DNA]</scope>
</reference>
<dbReference type="AlphaFoldDB" id="A0A131ZXN6"/>
<sequence length="180" mass="20338">MSEEIEKKIHRITKSIRAFPDFPKVGVLFRDIFPIFADPNVLDDLIDVLINHIETNNLQLDNIVGLESRGFLLGSILGYRLKLPFIPIRKAGKLPGYVESIAYDLEYGSDRFEIQTESIRAGSKCLIIDDLLATGGSILSAIQLIKKCRASIAQVMVVIELEEFRGRSKFSEPFYSVIQY</sequence>
<evidence type="ECO:0000313" key="16">
    <source>
        <dbReference type="Proteomes" id="UP000070412"/>
    </source>
</evidence>
<dbReference type="Proteomes" id="UP000070412">
    <property type="component" value="Unassembled WGS sequence"/>
</dbReference>
<dbReference type="InterPro" id="IPR050054">
    <property type="entry name" value="UPRTase/APRTase"/>
</dbReference>
<dbReference type="Gene3D" id="3.40.50.2020">
    <property type="match status" value="1"/>
</dbReference>
<evidence type="ECO:0000313" key="15">
    <source>
        <dbReference type="EnsemblMetazoa" id="KAF7492297.1"/>
    </source>
</evidence>
<evidence type="ECO:0000256" key="8">
    <source>
        <dbReference type="ARBA" id="ARBA00022490"/>
    </source>
</evidence>
<dbReference type="InterPro" id="IPR005764">
    <property type="entry name" value="Ade_phspho_trans"/>
</dbReference>
<evidence type="ECO:0000256" key="11">
    <source>
        <dbReference type="ARBA" id="ARBA00022726"/>
    </source>
</evidence>
<proteinExistence type="inferred from homology"/>
<dbReference type="GO" id="GO:0006168">
    <property type="term" value="P:adenine salvage"/>
    <property type="evidence" value="ECO:0007669"/>
    <property type="project" value="InterPro"/>
</dbReference>
<dbReference type="NCBIfam" id="TIGR01090">
    <property type="entry name" value="apt"/>
    <property type="match status" value="1"/>
</dbReference>
<evidence type="ECO:0000256" key="1">
    <source>
        <dbReference type="ARBA" id="ARBA00000868"/>
    </source>
</evidence>
<dbReference type="PANTHER" id="PTHR32315">
    <property type="entry name" value="ADENINE PHOSPHORIBOSYLTRANSFERASE"/>
    <property type="match status" value="1"/>
</dbReference>